<dbReference type="GO" id="GO:0042773">
    <property type="term" value="P:ATP synthesis coupled electron transport"/>
    <property type="evidence" value="ECO:0007669"/>
    <property type="project" value="InterPro"/>
</dbReference>
<comment type="subcellular location">
    <subcellularLocation>
        <location evidence="1">Cell membrane</location>
        <topology evidence="1">Multi-pass membrane protein</topology>
    </subcellularLocation>
    <subcellularLocation>
        <location evidence="7">Membrane</location>
        <topology evidence="7">Multi-pass membrane protein</topology>
    </subcellularLocation>
</comment>
<feature type="transmembrane region" description="Helical" evidence="9">
    <location>
        <begin position="303"/>
        <end position="323"/>
    </location>
</feature>
<dbReference type="GO" id="GO:0008137">
    <property type="term" value="F:NADH dehydrogenase (ubiquinone) activity"/>
    <property type="evidence" value="ECO:0007669"/>
    <property type="project" value="InterPro"/>
</dbReference>
<feature type="transmembrane region" description="Helical" evidence="9">
    <location>
        <begin position="38"/>
        <end position="62"/>
    </location>
</feature>
<dbReference type="Pfam" id="PF00361">
    <property type="entry name" value="Proton_antipo_M"/>
    <property type="match status" value="1"/>
</dbReference>
<dbReference type="OrthoDB" id="9768329at2"/>
<evidence type="ECO:0000313" key="11">
    <source>
        <dbReference type="EMBL" id="QCB94843.1"/>
    </source>
</evidence>
<feature type="transmembrane region" description="Helical" evidence="9">
    <location>
        <begin position="6"/>
        <end position="26"/>
    </location>
</feature>
<sequence length="527" mass="55144">MTTDWSWLVPLPVVLPLSGAGLTLALARRPRLQRIVTVTVLSLVLLISAGLLVLADAGPLVVDVGGWAAPVGIDLVVDRLSALMLTVSSAVTLCVLLYSLAQGQQDGEDHAPISIYHPTYLVLTAGVANAFLSGDLFNIYVGFEILLAASYVLITLSGTGERIRAGTVYVIVAILSSLLFLVAIGGIYAATGTLNLAQLAIRLPEIDPGVRLVLQVLLLLAFGIKAAVFPLSAWLPDSYPTAPAPVTAVFAGLLTKVGVYAIIRTQSLLFPEGRVDDVLLWLALATMLVGILGAVAQDDVKRLLSFTLVSHIGYMVFGIALGTETGWTAAIYYVVHHITVQTALFLVVGLIERYGGTTSLDRLGGLAKLAPVLAVLFFVPAMNLAGIPPMSGFLGKVGLLEAGVEAATPLAYALVVGSVVTSLLTLYALVKAWNKAFWQTPPEELPGATLPRSMTVPAGALVAVGLALTVFAGPLYSYTERAAATLIERTPYVEAVLPDGMRGAGESADVAETDDEPGSDAAVEVDP</sequence>
<feature type="transmembrane region" description="Helical" evidence="9">
    <location>
        <begin position="278"/>
        <end position="296"/>
    </location>
</feature>
<keyword evidence="5 9" id="KW-1133">Transmembrane helix</keyword>
<feature type="transmembrane region" description="Helical" evidence="9">
    <location>
        <begin position="242"/>
        <end position="263"/>
    </location>
</feature>
<dbReference type="PANTHER" id="PTHR42703">
    <property type="entry name" value="NADH DEHYDROGENASE"/>
    <property type="match status" value="1"/>
</dbReference>
<accession>A0A4P7SQ18</accession>
<evidence type="ECO:0000259" key="10">
    <source>
        <dbReference type="Pfam" id="PF00361"/>
    </source>
</evidence>
<protein>
    <submittedName>
        <fullName evidence="11">Na+/H+ antiporter subunit D</fullName>
    </submittedName>
</protein>
<evidence type="ECO:0000256" key="5">
    <source>
        <dbReference type="ARBA" id="ARBA00022989"/>
    </source>
</evidence>
<feature type="compositionally biased region" description="Acidic residues" evidence="8">
    <location>
        <begin position="509"/>
        <end position="527"/>
    </location>
</feature>
<evidence type="ECO:0000256" key="6">
    <source>
        <dbReference type="ARBA" id="ARBA00023136"/>
    </source>
</evidence>
<reference evidence="11 12" key="1">
    <citation type="submission" date="2019-04" db="EMBL/GenBank/DDBJ databases">
        <title>Isolation and identification of Cellulomonas shaoxiangyii sp. Nov. isolated from feces of the Tibetan antelopes (Pantholops hodgsonii) in the Qinghai-Tibet plateau of China.</title>
        <authorList>
            <person name="Tian Z."/>
        </authorList>
    </citation>
    <scope>NUCLEOTIDE SEQUENCE [LARGE SCALE GENOMIC DNA]</scope>
    <source>
        <strain evidence="11 12">Z28</strain>
    </source>
</reference>
<feature type="transmembrane region" description="Helical" evidence="9">
    <location>
        <begin position="137"/>
        <end position="156"/>
    </location>
</feature>
<dbReference type="NCBIfam" id="NF009308">
    <property type="entry name" value="PRK12665.1"/>
    <property type="match status" value="1"/>
</dbReference>
<keyword evidence="6 9" id="KW-0472">Membrane</keyword>
<evidence type="ECO:0000256" key="9">
    <source>
        <dbReference type="SAM" id="Phobius"/>
    </source>
</evidence>
<dbReference type="AlphaFoldDB" id="A0A4P7SQ18"/>
<dbReference type="GO" id="GO:0005886">
    <property type="term" value="C:plasma membrane"/>
    <property type="evidence" value="ECO:0007669"/>
    <property type="project" value="UniProtKB-SubCell"/>
</dbReference>
<feature type="transmembrane region" description="Helical" evidence="9">
    <location>
        <begin position="329"/>
        <end position="351"/>
    </location>
</feature>
<dbReference type="PRINTS" id="PR01437">
    <property type="entry name" value="NUOXDRDTASE4"/>
</dbReference>
<dbReference type="PANTHER" id="PTHR42703:SF1">
    <property type="entry name" value="NA(+)_H(+) ANTIPORTER SUBUNIT D1"/>
    <property type="match status" value="1"/>
</dbReference>
<dbReference type="KEGG" id="celz:E5225_16025"/>
<evidence type="ECO:0000256" key="8">
    <source>
        <dbReference type="SAM" id="MobiDB-lite"/>
    </source>
</evidence>
<dbReference type="EMBL" id="CP039291">
    <property type="protein sequence ID" value="QCB94843.1"/>
    <property type="molecule type" value="Genomic_DNA"/>
</dbReference>
<organism evidence="11 12">
    <name type="scientific">Cellulomonas shaoxiangyii</name>
    <dbReference type="NCBI Taxonomy" id="2566013"/>
    <lineage>
        <taxon>Bacteria</taxon>
        <taxon>Bacillati</taxon>
        <taxon>Actinomycetota</taxon>
        <taxon>Actinomycetes</taxon>
        <taxon>Micrococcales</taxon>
        <taxon>Cellulomonadaceae</taxon>
        <taxon>Cellulomonas</taxon>
    </lineage>
</organism>
<dbReference type="Proteomes" id="UP000296469">
    <property type="component" value="Chromosome"/>
</dbReference>
<evidence type="ECO:0000313" key="12">
    <source>
        <dbReference type="Proteomes" id="UP000296469"/>
    </source>
</evidence>
<evidence type="ECO:0000256" key="1">
    <source>
        <dbReference type="ARBA" id="ARBA00004651"/>
    </source>
</evidence>
<gene>
    <name evidence="11" type="ORF">E5225_16025</name>
</gene>
<dbReference type="RefSeq" id="WP_135972118.1">
    <property type="nucleotide sequence ID" value="NZ_CP039291.1"/>
</dbReference>
<feature type="transmembrane region" description="Helical" evidence="9">
    <location>
        <begin position="210"/>
        <end position="235"/>
    </location>
</feature>
<feature type="transmembrane region" description="Helical" evidence="9">
    <location>
        <begin position="168"/>
        <end position="190"/>
    </location>
</feature>
<evidence type="ECO:0000256" key="3">
    <source>
        <dbReference type="ARBA" id="ARBA00022475"/>
    </source>
</evidence>
<dbReference type="InterPro" id="IPR001750">
    <property type="entry name" value="ND/Mrp_TM"/>
</dbReference>
<evidence type="ECO:0000256" key="4">
    <source>
        <dbReference type="ARBA" id="ARBA00022692"/>
    </source>
</evidence>
<dbReference type="InterPro" id="IPR003918">
    <property type="entry name" value="NADH_UbQ_OxRdtase"/>
</dbReference>
<evidence type="ECO:0000256" key="2">
    <source>
        <dbReference type="ARBA" id="ARBA00005346"/>
    </source>
</evidence>
<feature type="transmembrane region" description="Helical" evidence="9">
    <location>
        <begin position="454"/>
        <end position="476"/>
    </location>
</feature>
<feature type="transmembrane region" description="Helical" evidence="9">
    <location>
        <begin position="113"/>
        <end position="131"/>
    </location>
</feature>
<dbReference type="InterPro" id="IPR050586">
    <property type="entry name" value="CPA3_Na-H_Antiporter_D"/>
</dbReference>
<comment type="similarity">
    <text evidence="2">Belongs to the CPA3 antiporters (TC 2.A.63) subunit D family.</text>
</comment>
<keyword evidence="3" id="KW-1003">Cell membrane</keyword>
<evidence type="ECO:0000256" key="7">
    <source>
        <dbReference type="RuleBase" id="RU000320"/>
    </source>
</evidence>
<name>A0A4P7SQ18_9CELL</name>
<feature type="region of interest" description="Disordered" evidence="8">
    <location>
        <begin position="503"/>
        <end position="527"/>
    </location>
</feature>
<feature type="transmembrane region" description="Helical" evidence="9">
    <location>
        <begin position="410"/>
        <end position="433"/>
    </location>
</feature>
<feature type="transmembrane region" description="Helical" evidence="9">
    <location>
        <begin position="372"/>
        <end position="390"/>
    </location>
</feature>
<keyword evidence="12" id="KW-1185">Reference proteome</keyword>
<feature type="domain" description="NADH:quinone oxidoreductase/Mrp antiporter transmembrane" evidence="10">
    <location>
        <begin position="133"/>
        <end position="421"/>
    </location>
</feature>
<proteinExistence type="inferred from homology"/>
<feature type="transmembrane region" description="Helical" evidence="9">
    <location>
        <begin position="82"/>
        <end position="101"/>
    </location>
</feature>
<keyword evidence="4 7" id="KW-0812">Transmembrane</keyword>